<dbReference type="OrthoDB" id="9920721at2"/>
<dbReference type="EMBL" id="SJPO01000003">
    <property type="protein sequence ID" value="TWT77994.1"/>
    <property type="molecule type" value="Genomic_DNA"/>
</dbReference>
<dbReference type="Proteomes" id="UP000318478">
    <property type="component" value="Unassembled WGS sequence"/>
</dbReference>
<accession>A0A5C5YSL0</accession>
<feature type="signal peptide" evidence="1">
    <location>
        <begin position="1"/>
        <end position="28"/>
    </location>
</feature>
<sequence precursor="true">MNRKNLVVAAVLASAFALGMLTSKQASAGKYGPAGLGANLHRRHVMKQATKNARRGLPVRKSAIVWLSAPQSNLRWAR</sequence>
<feature type="chain" id="PRO_5022829424" evidence="1">
    <location>
        <begin position="29"/>
        <end position="78"/>
    </location>
</feature>
<keyword evidence="3" id="KW-1185">Reference proteome</keyword>
<proteinExistence type="predicted"/>
<keyword evidence="1" id="KW-0732">Signal</keyword>
<dbReference type="AlphaFoldDB" id="A0A5C5YSL0"/>
<reference evidence="2 3" key="1">
    <citation type="submission" date="2019-02" db="EMBL/GenBank/DDBJ databases">
        <title>Deep-cultivation of Planctomycetes and their phenomic and genomic characterization uncovers novel biology.</title>
        <authorList>
            <person name="Wiegand S."/>
            <person name="Jogler M."/>
            <person name="Boedeker C."/>
            <person name="Pinto D."/>
            <person name="Vollmers J."/>
            <person name="Rivas-Marin E."/>
            <person name="Kohn T."/>
            <person name="Peeters S.H."/>
            <person name="Heuer A."/>
            <person name="Rast P."/>
            <person name="Oberbeckmann S."/>
            <person name="Bunk B."/>
            <person name="Jeske O."/>
            <person name="Meyerdierks A."/>
            <person name="Storesund J.E."/>
            <person name="Kallscheuer N."/>
            <person name="Luecker S."/>
            <person name="Lage O.M."/>
            <person name="Pohl T."/>
            <person name="Merkel B.J."/>
            <person name="Hornburger P."/>
            <person name="Mueller R.-W."/>
            <person name="Bruemmer F."/>
            <person name="Labrenz M."/>
            <person name="Spormann A.M."/>
            <person name="Op Den Camp H."/>
            <person name="Overmann J."/>
            <person name="Amann R."/>
            <person name="Jetten M.S.M."/>
            <person name="Mascher T."/>
            <person name="Medema M.H."/>
            <person name="Devos D.P."/>
            <person name="Kaster A.-K."/>
            <person name="Ovreas L."/>
            <person name="Rohde M."/>
            <person name="Galperin M.Y."/>
            <person name="Jogler C."/>
        </authorList>
    </citation>
    <scope>NUCLEOTIDE SEQUENCE [LARGE SCALE GENOMIC DNA]</scope>
    <source>
        <strain evidence="2 3">Pla123a</strain>
    </source>
</reference>
<evidence type="ECO:0000313" key="3">
    <source>
        <dbReference type="Proteomes" id="UP000318478"/>
    </source>
</evidence>
<name>A0A5C5YSL0_9BACT</name>
<gene>
    <name evidence="2" type="ORF">Pla123a_17930</name>
</gene>
<protein>
    <submittedName>
        <fullName evidence="2">Uncharacterized protein</fullName>
    </submittedName>
</protein>
<evidence type="ECO:0000313" key="2">
    <source>
        <dbReference type="EMBL" id="TWT77994.1"/>
    </source>
</evidence>
<comment type="caution">
    <text evidence="2">The sequence shown here is derived from an EMBL/GenBank/DDBJ whole genome shotgun (WGS) entry which is preliminary data.</text>
</comment>
<dbReference type="RefSeq" id="WP_146585981.1">
    <property type="nucleotide sequence ID" value="NZ_SJPO01000003.1"/>
</dbReference>
<organism evidence="2 3">
    <name type="scientific">Posidoniimonas polymericola</name>
    <dbReference type="NCBI Taxonomy" id="2528002"/>
    <lineage>
        <taxon>Bacteria</taxon>
        <taxon>Pseudomonadati</taxon>
        <taxon>Planctomycetota</taxon>
        <taxon>Planctomycetia</taxon>
        <taxon>Pirellulales</taxon>
        <taxon>Lacipirellulaceae</taxon>
        <taxon>Posidoniimonas</taxon>
    </lineage>
</organism>
<evidence type="ECO:0000256" key="1">
    <source>
        <dbReference type="SAM" id="SignalP"/>
    </source>
</evidence>